<feature type="transmembrane region" description="Helical" evidence="6">
    <location>
        <begin position="328"/>
        <end position="357"/>
    </location>
</feature>
<dbReference type="InterPro" id="IPR025857">
    <property type="entry name" value="MacB_PCD"/>
</dbReference>
<dbReference type="InterPro" id="IPR050250">
    <property type="entry name" value="Macrolide_Exporter_MacB"/>
</dbReference>
<dbReference type="EMBL" id="JAHESC010000029">
    <property type="protein sequence ID" value="MBT1688647.1"/>
    <property type="molecule type" value="Genomic_DNA"/>
</dbReference>
<evidence type="ECO:0000256" key="6">
    <source>
        <dbReference type="SAM" id="Phobius"/>
    </source>
</evidence>
<evidence type="ECO:0000313" key="10">
    <source>
        <dbReference type="Proteomes" id="UP001319180"/>
    </source>
</evidence>
<dbReference type="InterPro" id="IPR003838">
    <property type="entry name" value="ABC3_permease_C"/>
</dbReference>
<organism evidence="9 10">
    <name type="scientific">Dawidia soli</name>
    <dbReference type="NCBI Taxonomy" id="2782352"/>
    <lineage>
        <taxon>Bacteria</taxon>
        <taxon>Pseudomonadati</taxon>
        <taxon>Bacteroidota</taxon>
        <taxon>Cytophagia</taxon>
        <taxon>Cytophagales</taxon>
        <taxon>Chryseotaleaceae</taxon>
        <taxon>Dawidia</taxon>
    </lineage>
</organism>
<dbReference type="RefSeq" id="WP_254091872.1">
    <property type="nucleotide sequence ID" value="NZ_JAHESC010000029.1"/>
</dbReference>
<gene>
    <name evidence="9" type="ORF">KK078_18900</name>
</gene>
<comment type="caution">
    <text evidence="9">The sequence shown here is derived from an EMBL/GenBank/DDBJ whole genome shotgun (WGS) entry which is preliminary data.</text>
</comment>
<feature type="transmembrane region" description="Helical" evidence="6">
    <location>
        <begin position="285"/>
        <end position="307"/>
    </location>
</feature>
<dbReference type="Pfam" id="PF12704">
    <property type="entry name" value="MacB_PCD"/>
    <property type="match status" value="1"/>
</dbReference>
<comment type="subcellular location">
    <subcellularLocation>
        <location evidence="1">Cell membrane</location>
        <topology evidence="1">Multi-pass membrane protein</topology>
    </subcellularLocation>
</comment>
<keyword evidence="2" id="KW-1003">Cell membrane</keyword>
<dbReference type="Proteomes" id="UP001319180">
    <property type="component" value="Unassembled WGS sequence"/>
</dbReference>
<evidence type="ECO:0000313" key="9">
    <source>
        <dbReference type="EMBL" id="MBT1688647.1"/>
    </source>
</evidence>
<evidence type="ECO:0000256" key="1">
    <source>
        <dbReference type="ARBA" id="ARBA00004651"/>
    </source>
</evidence>
<dbReference type="GO" id="GO:0022857">
    <property type="term" value="F:transmembrane transporter activity"/>
    <property type="evidence" value="ECO:0007669"/>
    <property type="project" value="TreeGrafter"/>
</dbReference>
<feature type="domain" description="ABC3 transporter permease C-terminal" evidence="7">
    <location>
        <begin position="289"/>
        <end position="401"/>
    </location>
</feature>
<proteinExistence type="predicted"/>
<feature type="domain" description="MacB-like periplasmic core" evidence="8">
    <location>
        <begin position="20"/>
        <end position="239"/>
    </location>
</feature>
<feature type="transmembrane region" description="Helical" evidence="6">
    <location>
        <begin position="427"/>
        <end position="445"/>
    </location>
</feature>
<keyword evidence="3 6" id="KW-0812">Transmembrane</keyword>
<dbReference type="PANTHER" id="PTHR30572">
    <property type="entry name" value="MEMBRANE COMPONENT OF TRANSPORTER-RELATED"/>
    <property type="match status" value="1"/>
</dbReference>
<dbReference type="PANTHER" id="PTHR30572:SF18">
    <property type="entry name" value="ABC-TYPE MACROLIDE FAMILY EXPORT SYSTEM PERMEASE COMPONENT 2"/>
    <property type="match status" value="1"/>
</dbReference>
<evidence type="ECO:0000259" key="8">
    <source>
        <dbReference type="Pfam" id="PF12704"/>
    </source>
</evidence>
<evidence type="ECO:0000256" key="5">
    <source>
        <dbReference type="ARBA" id="ARBA00023136"/>
    </source>
</evidence>
<feature type="transmembrane region" description="Helical" evidence="6">
    <location>
        <begin position="377"/>
        <end position="400"/>
    </location>
</feature>
<keyword evidence="4 6" id="KW-1133">Transmembrane helix</keyword>
<evidence type="ECO:0000256" key="4">
    <source>
        <dbReference type="ARBA" id="ARBA00022989"/>
    </source>
</evidence>
<name>A0AAP2DG01_9BACT</name>
<keyword evidence="10" id="KW-1185">Reference proteome</keyword>
<sequence>MIRIYVKAAVRNLIREKGNTAINVAGLTLGITTTLILFLIVHNGKSFDTYHTHFDRIYRVVSSGVGNSGTTYTQGVPPALPEAFKADFAGVEEVAFTSYLRHSLIVVPQPDGDVKKYEESQGLVFTEPSFFKIFDRALVYGHAESSLDDPQEAVISRKWAQRYFGTDDAVGKSVLYDSVEYTIAAVMEDYPATTDLPFDLMLSYNTIRQQRNAGGWSGVSDNDNCYVLLRDEASARGIEALMPGFVKKHVGDEEGRGFILQPMREVHIDMRFGNYNKKMPQVAQIAFTVVAVFMLLTACINFINLATAQAIRRTREVGIRKVLGSSRAQLIVQLVGEAFIATTVATVLSMALVPVVLTFINPFLGMSLSLDLREPAIPVALVTLIGGVTVLAGLYPALVVSGFRPVLALKNQTGATVTSGYTLRRGLVVFQFFISQLFIFSTIAMTRQMSFMQHQDLGFARDAIITLPIPVQEPGGSAGPGKMRTLKDELLRYSGISQASLNYAPPTASAVISTGARMADQENEIGVQLKPVDGGYIDLFDMKLVAGENLGDRDTLSGFLVNESFAKLTGFEDVRKIVGEDILLWGKRYPVTGVVKDFHTQTLEHVIEPVLLYNDKSSYRRISIKISTTDIQATLDHVKRRWETIYPEYSFQYDFMDQQLANMYGGERKTATMLNVFAAIVIVIGCLGLLGLVTYMANQRTKEMGIRKVLGASVTGIMLLFSKEFARLIVIGFLLAAPLAGLLMHEVLKEFAYRIALGPGMFAASLAITFVVAFLTVGYRSFRASSANPVASLRTE</sequence>
<reference evidence="9 10" key="1">
    <citation type="submission" date="2021-05" db="EMBL/GenBank/DDBJ databases">
        <title>A Polyphasic approach of four new species of the genus Ohtaekwangia: Ohtaekwangia histidinii sp. nov., Ohtaekwangia cretensis sp. nov., Ohtaekwangia indiensis sp. nov., Ohtaekwangia reichenbachii sp. nov. from diverse environment.</title>
        <authorList>
            <person name="Octaviana S."/>
        </authorList>
    </citation>
    <scope>NUCLEOTIDE SEQUENCE [LARGE SCALE GENOMIC DNA]</scope>
    <source>
        <strain evidence="9 10">PWU37</strain>
    </source>
</reference>
<feature type="transmembrane region" description="Helical" evidence="6">
    <location>
        <begin position="21"/>
        <end position="41"/>
    </location>
</feature>
<feature type="domain" description="ABC3 transporter permease C-terminal" evidence="7">
    <location>
        <begin position="675"/>
        <end position="789"/>
    </location>
</feature>
<feature type="transmembrane region" description="Helical" evidence="6">
    <location>
        <begin position="676"/>
        <end position="697"/>
    </location>
</feature>
<accession>A0AAP2DG01</accession>
<evidence type="ECO:0000259" key="7">
    <source>
        <dbReference type="Pfam" id="PF02687"/>
    </source>
</evidence>
<feature type="transmembrane region" description="Helical" evidence="6">
    <location>
        <begin position="725"/>
        <end position="745"/>
    </location>
</feature>
<dbReference type="AlphaFoldDB" id="A0AAP2DG01"/>
<protein>
    <submittedName>
        <fullName evidence="9">ABC transporter permease</fullName>
    </submittedName>
</protein>
<evidence type="ECO:0000256" key="2">
    <source>
        <dbReference type="ARBA" id="ARBA00022475"/>
    </source>
</evidence>
<keyword evidence="5 6" id="KW-0472">Membrane</keyword>
<feature type="transmembrane region" description="Helical" evidence="6">
    <location>
        <begin position="751"/>
        <end position="777"/>
    </location>
</feature>
<dbReference type="Pfam" id="PF02687">
    <property type="entry name" value="FtsX"/>
    <property type="match status" value="2"/>
</dbReference>
<dbReference type="GO" id="GO:0005886">
    <property type="term" value="C:plasma membrane"/>
    <property type="evidence" value="ECO:0007669"/>
    <property type="project" value="UniProtKB-SubCell"/>
</dbReference>
<evidence type="ECO:0000256" key="3">
    <source>
        <dbReference type="ARBA" id="ARBA00022692"/>
    </source>
</evidence>